<keyword evidence="1" id="KW-0732">Signal</keyword>
<sequence length="735" mass="78970">MRKLFAFYFTLFTISTFAQTPASRIPYLSVSELRAGQADTARTVHITDDGKEGLFRYSATDVSSVDDSAMVIRSGSRRYLRVIRGAVNAKWFGAKGDGTTDDYSAIARAVAYVGKKSQSLFLPKGVYYLKLKASLALAAGVNMYGEAGTVLNLDTTTPVYTSFASNIGDNVTISNLEINRIVDRPFVFFMVQSFKGFTFRNLKINGNRARYANFYCHAFQMGVNNAGVSENVTIDSCSIMQTSYGLFMTNASTAVVKNVTVSNCMFDSNTSTDLEFNSPNGSFSSVSVDNCRFSNGRLFAVGFANVKSAKVKNCFFERYDKEPVHIEDYSEDISIESNSFKSCALNVYAYVQIISGSRRVRVSNNTFDASANAAATNVMSALAGGLGSTGGGRKVIPPRSISFLNNDVLLSSVVNGLYVEAVTNFTISGNKFRGPGGVTSGVFNGASNYAIRVYASQFGVISDNNIRGINSGISSPPNNVNGLSEGQVVSGNSFSDCLVGIAGYNLFPSTISQNTFTQCQFPMFTGAYSSGVPKNLVITGNSAIRCSNPFLIYNYVNVRATSAVTSGSDKTVSISPLPGVFPQGTVITFASGAVLTLTKAAAFQATKLTGNITVSNILANDTATVYRRYSSDVKQTQTVFKNIDDFYGRSGSTLIKEVHADYQVVGYEETIIITANAPTIKLPPAISWNTKEITVKNSSARNATVSHDGVKDTLKAGTSVGYRLNDAGSAYIKMN</sequence>
<keyword evidence="4" id="KW-1185">Reference proteome</keyword>
<protein>
    <recommendedName>
        <fullName evidence="2">Rhamnogalacturonase A/B/Epimerase-like pectate lyase domain-containing protein</fullName>
    </recommendedName>
</protein>
<dbReference type="EMBL" id="BMIA01000001">
    <property type="protein sequence ID" value="GGH19949.1"/>
    <property type="molecule type" value="Genomic_DNA"/>
</dbReference>
<feature type="signal peptide" evidence="1">
    <location>
        <begin position="1"/>
        <end position="18"/>
    </location>
</feature>
<comment type="caution">
    <text evidence="3">The sequence shown here is derived from an EMBL/GenBank/DDBJ whole genome shotgun (WGS) entry which is preliminary data.</text>
</comment>
<dbReference type="SMART" id="SM00710">
    <property type="entry name" value="PbH1"/>
    <property type="match status" value="7"/>
</dbReference>
<evidence type="ECO:0000313" key="4">
    <source>
        <dbReference type="Proteomes" id="UP000600214"/>
    </source>
</evidence>
<evidence type="ECO:0000259" key="2">
    <source>
        <dbReference type="Pfam" id="PF12708"/>
    </source>
</evidence>
<name>A0ABQ1YCZ1_9BACT</name>
<gene>
    <name evidence="3" type="ORF">GCM10007423_00010</name>
</gene>
<dbReference type="Pfam" id="PF12708">
    <property type="entry name" value="Pect-lyase_RHGA_epim"/>
    <property type="match status" value="1"/>
</dbReference>
<dbReference type="InterPro" id="IPR024535">
    <property type="entry name" value="RHGA/B-epi-like_pectate_lyase"/>
</dbReference>
<evidence type="ECO:0000313" key="3">
    <source>
        <dbReference type="EMBL" id="GGH19949.1"/>
    </source>
</evidence>
<dbReference type="InterPro" id="IPR006626">
    <property type="entry name" value="PbH1"/>
</dbReference>
<dbReference type="SUPFAM" id="SSF51126">
    <property type="entry name" value="Pectin lyase-like"/>
    <property type="match status" value="2"/>
</dbReference>
<dbReference type="InterPro" id="IPR012334">
    <property type="entry name" value="Pectin_lyas_fold"/>
</dbReference>
<proteinExistence type="predicted"/>
<dbReference type="InterPro" id="IPR011050">
    <property type="entry name" value="Pectin_lyase_fold/virulence"/>
</dbReference>
<evidence type="ECO:0000256" key="1">
    <source>
        <dbReference type="SAM" id="SignalP"/>
    </source>
</evidence>
<reference evidence="4" key="1">
    <citation type="journal article" date="2019" name="Int. J. Syst. Evol. Microbiol.">
        <title>The Global Catalogue of Microorganisms (GCM) 10K type strain sequencing project: providing services to taxonomists for standard genome sequencing and annotation.</title>
        <authorList>
            <consortium name="The Broad Institute Genomics Platform"/>
            <consortium name="The Broad Institute Genome Sequencing Center for Infectious Disease"/>
            <person name="Wu L."/>
            <person name="Ma J."/>
        </authorList>
    </citation>
    <scope>NUCLEOTIDE SEQUENCE [LARGE SCALE GENOMIC DNA]</scope>
    <source>
        <strain evidence="4">CGMCC 1.15288</strain>
    </source>
</reference>
<feature type="chain" id="PRO_5046337443" description="Rhamnogalacturonase A/B/Epimerase-like pectate lyase domain-containing protein" evidence="1">
    <location>
        <begin position="19"/>
        <end position="735"/>
    </location>
</feature>
<feature type="domain" description="Rhamnogalacturonase A/B/Epimerase-like pectate lyase" evidence="2">
    <location>
        <begin position="87"/>
        <end position="276"/>
    </location>
</feature>
<dbReference type="Gene3D" id="2.160.20.10">
    <property type="entry name" value="Single-stranded right-handed beta-helix, Pectin lyase-like"/>
    <property type="match status" value="2"/>
</dbReference>
<accession>A0ABQ1YCZ1</accession>
<organism evidence="3 4">
    <name type="scientific">Dyadobacter endophyticus</name>
    <dbReference type="NCBI Taxonomy" id="1749036"/>
    <lineage>
        <taxon>Bacteria</taxon>
        <taxon>Pseudomonadati</taxon>
        <taxon>Bacteroidota</taxon>
        <taxon>Cytophagia</taxon>
        <taxon>Cytophagales</taxon>
        <taxon>Spirosomataceae</taxon>
        <taxon>Dyadobacter</taxon>
    </lineage>
</organism>
<dbReference type="Proteomes" id="UP000600214">
    <property type="component" value="Unassembled WGS sequence"/>
</dbReference>